<accession>A0A9P5SHM8</accession>
<evidence type="ECO:0000313" key="2">
    <source>
        <dbReference type="Proteomes" id="UP000696485"/>
    </source>
</evidence>
<keyword evidence="2" id="KW-1185">Reference proteome</keyword>
<comment type="caution">
    <text evidence="1">The sequence shown here is derived from an EMBL/GenBank/DDBJ whole genome shotgun (WGS) entry which is preliminary data.</text>
</comment>
<sequence>VESLGQLENITIRQTIGLASIESSQFGSSPDDSFFGLGFDTIESLSGVKTFMDNTATAGVLGLLALGAPL</sequence>
<dbReference type="AlphaFoldDB" id="A0A9P5SHM8"/>
<feature type="non-terminal residue" evidence="1">
    <location>
        <position position="1"/>
    </location>
</feature>
<dbReference type="EMBL" id="JAAAUY010000776">
    <property type="protein sequence ID" value="KAF9326484.1"/>
    <property type="molecule type" value="Genomic_DNA"/>
</dbReference>
<dbReference type="Gene3D" id="2.40.70.10">
    <property type="entry name" value="Acid Proteases"/>
    <property type="match status" value="1"/>
</dbReference>
<gene>
    <name evidence="1" type="ORF">BG006_010089</name>
</gene>
<proteinExistence type="predicted"/>
<dbReference type="Proteomes" id="UP000696485">
    <property type="component" value="Unassembled WGS sequence"/>
</dbReference>
<organism evidence="1 2">
    <name type="scientific">Podila minutissima</name>
    <dbReference type="NCBI Taxonomy" id="64525"/>
    <lineage>
        <taxon>Eukaryota</taxon>
        <taxon>Fungi</taxon>
        <taxon>Fungi incertae sedis</taxon>
        <taxon>Mucoromycota</taxon>
        <taxon>Mortierellomycotina</taxon>
        <taxon>Mortierellomycetes</taxon>
        <taxon>Mortierellales</taxon>
        <taxon>Mortierellaceae</taxon>
        <taxon>Podila</taxon>
    </lineage>
</organism>
<dbReference type="InterPro" id="IPR021109">
    <property type="entry name" value="Peptidase_aspartic_dom_sf"/>
</dbReference>
<evidence type="ECO:0000313" key="1">
    <source>
        <dbReference type="EMBL" id="KAF9326484.1"/>
    </source>
</evidence>
<dbReference type="SUPFAM" id="SSF50630">
    <property type="entry name" value="Acid proteases"/>
    <property type="match status" value="1"/>
</dbReference>
<name>A0A9P5SHM8_9FUNG</name>
<protein>
    <submittedName>
        <fullName evidence="1">Uncharacterized protein</fullName>
    </submittedName>
</protein>
<reference evidence="1" key="1">
    <citation type="journal article" date="2020" name="Fungal Divers.">
        <title>Resolving the Mortierellaceae phylogeny through synthesis of multi-gene phylogenetics and phylogenomics.</title>
        <authorList>
            <person name="Vandepol N."/>
            <person name="Liber J."/>
            <person name="Desiro A."/>
            <person name="Na H."/>
            <person name="Kennedy M."/>
            <person name="Barry K."/>
            <person name="Grigoriev I.V."/>
            <person name="Miller A.N."/>
            <person name="O'Donnell K."/>
            <person name="Stajich J.E."/>
            <person name="Bonito G."/>
        </authorList>
    </citation>
    <scope>NUCLEOTIDE SEQUENCE</scope>
    <source>
        <strain evidence="1">NVP1</strain>
    </source>
</reference>